<feature type="transmembrane region" description="Helical" evidence="1">
    <location>
        <begin position="48"/>
        <end position="66"/>
    </location>
</feature>
<dbReference type="RefSeq" id="WP_073711952.1">
    <property type="nucleotide sequence ID" value="NZ_MRWQ01000008.1"/>
</dbReference>
<dbReference type="STRING" id="1714354.BLL40_11040"/>
<keyword evidence="3" id="KW-1185">Reference proteome</keyword>
<dbReference type="AlphaFoldDB" id="A0A1Q5P2E7"/>
<accession>A0A1Q5P2E7</accession>
<name>A0A1Q5P2E7_9BACI</name>
<proteinExistence type="predicted"/>
<evidence type="ECO:0000256" key="1">
    <source>
        <dbReference type="SAM" id="Phobius"/>
    </source>
</evidence>
<evidence type="ECO:0000313" key="2">
    <source>
        <dbReference type="EMBL" id="OKL36417.1"/>
    </source>
</evidence>
<keyword evidence="1" id="KW-1133">Transmembrane helix</keyword>
<evidence type="ECO:0000313" key="3">
    <source>
        <dbReference type="Proteomes" id="UP000186524"/>
    </source>
</evidence>
<reference evidence="2 3" key="1">
    <citation type="submission" date="2016-12" db="EMBL/GenBank/DDBJ databases">
        <title>Domibacillus sp. SAOS 44 whole genome sequencing.</title>
        <authorList>
            <person name="Verma A."/>
            <person name="Krishnamurthi S."/>
        </authorList>
    </citation>
    <scope>NUCLEOTIDE SEQUENCE [LARGE SCALE GENOMIC DNA]</scope>
    <source>
        <strain evidence="2 3">SAOS 44</strain>
    </source>
</reference>
<dbReference type="EMBL" id="MRWQ01000008">
    <property type="protein sequence ID" value="OKL36417.1"/>
    <property type="molecule type" value="Genomic_DNA"/>
</dbReference>
<comment type="caution">
    <text evidence="2">The sequence shown here is derived from an EMBL/GenBank/DDBJ whole genome shotgun (WGS) entry which is preliminary data.</text>
</comment>
<keyword evidence="1" id="KW-0812">Transmembrane</keyword>
<protein>
    <submittedName>
        <fullName evidence="2">Uncharacterized protein</fullName>
    </submittedName>
</protein>
<dbReference type="Proteomes" id="UP000186524">
    <property type="component" value="Unassembled WGS sequence"/>
</dbReference>
<gene>
    <name evidence="2" type="ORF">BLL40_11040</name>
</gene>
<keyword evidence="1" id="KW-0472">Membrane</keyword>
<sequence>MKSFTGKFTPKNENANKKIIRKFKKVFIFSLRLIIVLGKRLPKTNFLKVYFFISWLSALPIIKILYK</sequence>
<organism evidence="2 3">
    <name type="scientific">Domibacillus mangrovi</name>
    <dbReference type="NCBI Taxonomy" id="1714354"/>
    <lineage>
        <taxon>Bacteria</taxon>
        <taxon>Bacillati</taxon>
        <taxon>Bacillota</taxon>
        <taxon>Bacilli</taxon>
        <taxon>Bacillales</taxon>
        <taxon>Bacillaceae</taxon>
        <taxon>Domibacillus</taxon>
    </lineage>
</organism>